<feature type="compositionally biased region" description="Polar residues" evidence="1">
    <location>
        <begin position="33"/>
        <end position="53"/>
    </location>
</feature>
<feature type="compositionally biased region" description="Basic and acidic residues" evidence="1">
    <location>
        <begin position="54"/>
        <end position="71"/>
    </location>
</feature>
<name>A0A8S3VJ94_MYTED</name>
<accession>A0A8S3VJ94</accession>
<keyword evidence="3" id="KW-1185">Reference proteome</keyword>
<organism evidence="2 3">
    <name type="scientific">Mytilus edulis</name>
    <name type="common">Blue mussel</name>
    <dbReference type="NCBI Taxonomy" id="6550"/>
    <lineage>
        <taxon>Eukaryota</taxon>
        <taxon>Metazoa</taxon>
        <taxon>Spiralia</taxon>
        <taxon>Lophotrochozoa</taxon>
        <taxon>Mollusca</taxon>
        <taxon>Bivalvia</taxon>
        <taxon>Autobranchia</taxon>
        <taxon>Pteriomorphia</taxon>
        <taxon>Mytilida</taxon>
        <taxon>Mytiloidea</taxon>
        <taxon>Mytilidae</taxon>
        <taxon>Mytilinae</taxon>
        <taxon>Mytilus</taxon>
    </lineage>
</organism>
<gene>
    <name evidence="2" type="ORF">MEDL_66417</name>
</gene>
<evidence type="ECO:0000313" key="3">
    <source>
        <dbReference type="Proteomes" id="UP000683360"/>
    </source>
</evidence>
<sequence length="246" mass="28345">MGDGSETLSVNQITCDSVSESSETNQNEDRNTNENTSEMNQNEEQTIDTTEGTQSRKEKPPDKGQQREKNLSRRTSVSFQRALRDVCFHVSKDNRLINEVSQIVGSDTDTVVLMLSRCLPHIVPNVLLAKRETHGKQSMKEQNLKKRSSSRLKEQTQKEYAEKDKEVKKRARKDKKNHLEERAEEAEKAAAREQCEILFIRRGINKQMPENISTVTYDMTKKQIMEMRTLIEDVLRDGNNVQCTIK</sequence>
<dbReference type="EMBL" id="CAJPWZ010003259">
    <property type="protein sequence ID" value="CAG2255205.1"/>
    <property type="molecule type" value="Genomic_DNA"/>
</dbReference>
<dbReference type="Proteomes" id="UP000683360">
    <property type="component" value="Unassembled WGS sequence"/>
</dbReference>
<reference evidence="2" key="1">
    <citation type="submission" date="2021-03" db="EMBL/GenBank/DDBJ databases">
        <authorList>
            <person name="Bekaert M."/>
        </authorList>
    </citation>
    <scope>NUCLEOTIDE SEQUENCE</scope>
</reference>
<feature type="compositionally biased region" description="Basic and acidic residues" evidence="1">
    <location>
        <begin position="151"/>
        <end position="167"/>
    </location>
</feature>
<evidence type="ECO:0000256" key="1">
    <source>
        <dbReference type="SAM" id="MobiDB-lite"/>
    </source>
</evidence>
<dbReference type="PANTHER" id="PTHR32059">
    <property type="entry name" value="RAB11-BINDING PROTEIN RELCH"/>
    <property type="match status" value="1"/>
</dbReference>
<proteinExistence type="predicted"/>
<dbReference type="GO" id="GO:0055037">
    <property type="term" value="C:recycling endosome"/>
    <property type="evidence" value="ECO:0007669"/>
    <property type="project" value="TreeGrafter"/>
</dbReference>
<dbReference type="PANTHER" id="PTHR32059:SF0">
    <property type="entry name" value="RAB11-BINDING PROTEIN RELCH"/>
    <property type="match status" value="1"/>
</dbReference>
<dbReference type="AlphaFoldDB" id="A0A8S3VJ94"/>
<evidence type="ECO:0000313" key="2">
    <source>
        <dbReference type="EMBL" id="CAG2255205.1"/>
    </source>
</evidence>
<protein>
    <submittedName>
        <fullName evidence="2">Uncharacterized protein</fullName>
    </submittedName>
</protein>
<feature type="compositionally biased region" description="Polar residues" evidence="1">
    <location>
        <begin position="1"/>
        <end position="25"/>
    </location>
</feature>
<dbReference type="OrthoDB" id="1695393at2759"/>
<feature type="region of interest" description="Disordered" evidence="1">
    <location>
        <begin position="133"/>
        <end position="184"/>
    </location>
</feature>
<comment type="caution">
    <text evidence="2">The sequence shown here is derived from an EMBL/GenBank/DDBJ whole genome shotgun (WGS) entry which is preliminary data.</text>
</comment>
<dbReference type="GO" id="GO:0032367">
    <property type="term" value="P:intracellular cholesterol transport"/>
    <property type="evidence" value="ECO:0007669"/>
    <property type="project" value="InterPro"/>
</dbReference>
<dbReference type="InterPro" id="IPR040362">
    <property type="entry name" value="RELCH"/>
</dbReference>
<feature type="compositionally biased region" description="Basic and acidic residues" evidence="1">
    <location>
        <begin position="133"/>
        <end position="144"/>
    </location>
</feature>
<dbReference type="GO" id="GO:0005802">
    <property type="term" value="C:trans-Golgi network"/>
    <property type="evidence" value="ECO:0007669"/>
    <property type="project" value="InterPro"/>
</dbReference>
<feature type="region of interest" description="Disordered" evidence="1">
    <location>
        <begin position="1"/>
        <end position="76"/>
    </location>
</feature>